<dbReference type="SUPFAM" id="SSF52540">
    <property type="entry name" value="P-loop containing nucleoside triphosphate hydrolases"/>
    <property type="match status" value="1"/>
</dbReference>
<accession>A0A7S0C917</accession>
<sequence>MQQDHLPHDSFEAAVYQDVMLMERAHLIPKNSWTFDNATDTLNFNNKFLTLSGEEEKIAWTKYCKSIKGKTSAGIVGRGIYEVQLRHWLHFFPLNEKTLVLKTEDMTSEEGTRTVVEKAVGHLQLTNHYFAFAHKHSGLYQKPIDDRTAETLANFYATYNARLGHLLGREWDNPWPK</sequence>
<reference evidence="1" key="1">
    <citation type="submission" date="2021-01" db="EMBL/GenBank/DDBJ databases">
        <authorList>
            <person name="Corre E."/>
            <person name="Pelletier E."/>
            <person name="Niang G."/>
            <person name="Scheremetjew M."/>
            <person name="Finn R."/>
            <person name="Kale V."/>
            <person name="Holt S."/>
            <person name="Cochrane G."/>
            <person name="Meng A."/>
            <person name="Brown T."/>
            <person name="Cohen L."/>
        </authorList>
    </citation>
    <scope>NUCLEOTIDE SEQUENCE</scope>
    <source>
        <strain evidence="1">CCAP1064/1</strain>
    </source>
</reference>
<protein>
    <submittedName>
        <fullName evidence="1">Uncharacterized protein</fullName>
    </submittedName>
</protein>
<organism evidence="1">
    <name type="scientific">Proboscia inermis</name>
    <dbReference type="NCBI Taxonomy" id="420281"/>
    <lineage>
        <taxon>Eukaryota</taxon>
        <taxon>Sar</taxon>
        <taxon>Stramenopiles</taxon>
        <taxon>Ochrophyta</taxon>
        <taxon>Bacillariophyta</taxon>
        <taxon>Coscinodiscophyceae</taxon>
        <taxon>Rhizosoleniophycidae</taxon>
        <taxon>Rhizosoleniales</taxon>
        <taxon>Rhizosoleniaceae</taxon>
        <taxon>Proboscia</taxon>
    </lineage>
</organism>
<dbReference type="EMBL" id="HBEL01027746">
    <property type="protein sequence ID" value="CAD8416673.1"/>
    <property type="molecule type" value="Transcribed_RNA"/>
</dbReference>
<dbReference type="InterPro" id="IPR027417">
    <property type="entry name" value="P-loop_NTPase"/>
</dbReference>
<proteinExistence type="predicted"/>
<gene>
    <name evidence="1" type="ORF">PINE0816_LOCUS12808</name>
</gene>
<dbReference type="Gene3D" id="3.40.50.300">
    <property type="entry name" value="P-loop containing nucleotide triphosphate hydrolases"/>
    <property type="match status" value="1"/>
</dbReference>
<evidence type="ECO:0000313" key="1">
    <source>
        <dbReference type="EMBL" id="CAD8416673.1"/>
    </source>
</evidence>
<dbReference type="AlphaFoldDB" id="A0A7S0C917"/>
<name>A0A7S0C917_9STRA</name>